<proteinExistence type="predicted"/>
<protein>
    <submittedName>
        <fullName evidence="3">Uncharacterized protein</fullName>
    </submittedName>
</protein>
<feature type="compositionally biased region" description="Low complexity" evidence="1">
    <location>
        <begin position="10"/>
        <end position="22"/>
    </location>
</feature>
<accession>A0A915DA18</accession>
<feature type="region of interest" description="Disordered" evidence="1">
    <location>
        <begin position="1"/>
        <end position="22"/>
    </location>
</feature>
<evidence type="ECO:0000313" key="3">
    <source>
        <dbReference type="WBParaSite" id="jg16993"/>
    </source>
</evidence>
<dbReference type="AlphaFoldDB" id="A0A915DA18"/>
<feature type="region of interest" description="Disordered" evidence="1">
    <location>
        <begin position="52"/>
        <end position="98"/>
    </location>
</feature>
<dbReference type="WBParaSite" id="jg16993">
    <property type="protein sequence ID" value="jg16993"/>
    <property type="gene ID" value="jg16993"/>
</dbReference>
<name>A0A915DA18_9BILA</name>
<dbReference type="Proteomes" id="UP000887574">
    <property type="component" value="Unplaced"/>
</dbReference>
<evidence type="ECO:0000256" key="1">
    <source>
        <dbReference type="SAM" id="MobiDB-lite"/>
    </source>
</evidence>
<organism evidence="2 3">
    <name type="scientific">Ditylenchus dipsaci</name>
    <dbReference type="NCBI Taxonomy" id="166011"/>
    <lineage>
        <taxon>Eukaryota</taxon>
        <taxon>Metazoa</taxon>
        <taxon>Ecdysozoa</taxon>
        <taxon>Nematoda</taxon>
        <taxon>Chromadorea</taxon>
        <taxon>Rhabditida</taxon>
        <taxon>Tylenchina</taxon>
        <taxon>Tylenchomorpha</taxon>
        <taxon>Sphaerularioidea</taxon>
        <taxon>Anguinidae</taxon>
        <taxon>Anguininae</taxon>
        <taxon>Ditylenchus</taxon>
    </lineage>
</organism>
<keyword evidence="2" id="KW-1185">Reference proteome</keyword>
<feature type="compositionally biased region" description="Polar residues" evidence="1">
    <location>
        <begin position="69"/>
        <end position="92"/>
    </location>
</feature>
<reference evidence="3" key="1">
    <citation type="submission" date="2022-11" db="UniProtKB">
        <authorList>
            <consortium name="WormBaseParasite"/>
        </authorList>
    </citation>
    <scope>IDENTIFICATION</scope>
</reference>
<evidence type="ECO:0000313" key="2">
    <source>
        <dbReference type="Proteomes" id="UP000887574"/>
    </source>
</evidence>
<sequence>MQQPYTYQYSSNSNPGNNQQPLSKCCLVKPTLSQKHPLTILPTIKGLRADGVGMRHPSSFMNNGMERQYGQQHGNQNTEYQNRGASGPNANMNGGKRR</sequence>